<name>A0ABY0ELI4_CLOTA</name>
<accession>A0ABY0ELI4</accession>
<dbReference type="InterPro" id="IPR038729">
    <property type="entry name" value="Rad50/SbcC_AAA"/>
</dbReference>
<dbReference type="PANTHER" id="PTHR11059:SF0">
    <property type="entry name" value="DNA REPAIR PROTEIN RECN"/>
    <property type="match status" value="1"/>
</dbReference>
<sequence>MLLQLNIKNFALIEELSISFERGFNVLSGETGAGKSIIIDAINYVLGGKFNKELIRTGENKTFVEAIFTLENEMSKEELIDQNIEYEDWIIVSRESFQSGKSVTKVNGRSILISQLKKITETLLDIHGQHENQNLLDSSNHINYLDYFQEKKIKKPLKEYNLIYEKIKDIEKKIKELSGENSDREKIVDFLKFQIEEINSANLKEEEEKELEEKFKLLSNSEKFTKVLNYSYEVLKYGEENGGSVIDTLDLVIRELGSIEKDMNHIEKINRSLENIYYVLEENINEIRNLKDNIYYDEEELNIINSRLYQIGALKKKYAPTIAEVLEYKDKLEKQYEELVHSEKIIEELNKKRTILIKDIKKIALELHTIREEGAIDLEQKVKKELDYIGLEKSTFKVSVELGEELKEQGMDGVQFLISTNPGEPLKPLEKVVSGGELSRIMLALKTVFVDKDKIPSVIFDEIDTGISGRVAQSVAEKMYSISQKHQVFCVTHLPQISCFSDIHYLVSKKVEENKTYTIIEKLDSSGKNEELAKMIGGSEVTDLTLKHAEEMIFMANKKKESLKI</sequence>
<evidence type="ECO:0000256" key="6">
    <source>
        <dbReference type="ARBA" id="ARBA00023204"/>
    </source>
</evidence>
<evidence type="ECO:0000256" key="7">
    <source>
        <dbReference type="ARBA" id="ARBA00033408"/>
    </source>
</evidence>
<comment type="caution">
    <text evidence="11">The sequence shown here is derived from an EMBL/GenBank/DDBJ whole genome shotgun (WGS) entry which is preliminary data.</text>
</comment>
<evidence type="ECO:0000256" key="8">
    <source>
        <dbReference type="PIRNR" id="PIRNR003128"/>
    </source>
</evidence>
<evidence type="ECO:0000259" key="10">
    <source>
        <dbReference type="Pfam" id="PF13476"/>
    </source>
</evidence>
<dbReference type="SUPFAM" id="SSF52540">
    <property type="entry name" value="P-loop containing nucleoside triphosphate hydrolases"/>
    <property type="match status" value="2"/>
</dbReference>
<protein>
    <recommendedName>
        <fullName evidence="2 8">DNA repair protein RecN</fullName>
    </recommendedName>
    <alternativeName>
        <fullName evidence="7 8">Recombination protein N</fullName>
    </alternativeName>
</protein>
<dbReference type="CDD" id="cd03241">
    <property type="entry name" value="ABC_RecN"/>
    <property type="match status" value="2"/>
</dbReference>
<dbReference type="EMBL" id="QMAU01000050">
    <property type="protein sequence ID" value="RXI52410.1"/>
    <property type="molecule type" value="Genomic_DNA"/>
</dbReference>
<dbReference type="InterPro" id="IPR004604">
    <property type="entry name" value="DNA_recomb/repair_RecN"/>
</dbReference>
<feature type="coiled-coil region" evidence="9">
    <location>
        <begin position="160"/>
        <end position="221"/>
    </location>
</feature>
<gene>
    <name evidence="11" type="primary">recN</name>
    <name evidence="11" type="ORF">DP131_12795</name>
</gene>
<keyword evidence="4 8" id="KW-0227">DNA damage</keyword>
<proteinExistence type="inferred from homology"/>
<dbReference type="Gene3D" id="3.40.50.300">
    <property type="entry name" value="P-loop containing nucleotide triphosphate hydrolases"/>
    <property type="match status" value="2"/>
</dbReference>
<organism evidence="11 12">
    <name type="scientific">Clostridium tetani</name>
    <dbReference type="NCBI Taxonomy" id="1513"/>
    <lineage>
        <taxon>Bacteria</taxon>
        <taxon>Bacillati</taxon>
        <taxon>Bacillota</taxon>
        <taxon>Clostridia</taxon>
        <taxon>Eubacteriales</taxon>
        <taxon>Clostridiaceae</taxon>
        <taxon>Clostridium</taxon>
    </lineage>
</organism>
<evidence type="ECO:0000256" key="9">
    <source>
        <dbReference type="SAM" id="Coils"/>
    </source>
</evidence>
<evidence type="ECO:0000256" key="2">
    <source>
        <dbReference type="ARBA" id="ARBA00021315"/>
    </source>
</evidence>
<evidence type="ECO:0000256" key="3">
    <source>
        <dbReference type="ARBA" id="ARBA00022741"/>
    </source>
</evidence>
<dbReference type="PANTHER" id="PTHR11059">
    <property type="entry name" value="DNA REPAIR PROTEIN RECN"/>
    <property type="match status" value="1"/>
</dbReference>
<comment type="similarity">
    <text evidence="1 8">Belongs to the RecN family.</text>
</comment>
<feature type="coiled-coil region" evidence="9">
    <location>
        <begin position="332"/>
        <end position="366"/>
    </location>
</feature>
<evidence type="ECO:0000313" key="12">
    <source>
        <dbReference type="Proteomes" id="UP000290273"/>
    </source>
</evidence>
<feature type="domain" description="Rad50/SbcC-type AAA" evidence="10">
    <location>
        <begin position="4"/>
        <end position="217"/>
    </location>
</feature>
<keyword evidence="3" id="KW-0547">Nucleotide-binding</keyword>
<keyword evidence="9" id="KW-0175">Coiled coil</keyword>
<dbReference type="NCBIfam" id="TIGR00634">
    <property type="entry name" value="recN"/>
    <property type="match status" value="1"/>
</dbReference>
<dbReference type="PIRSF" id="PIRSF003128">
    <property type="entry name" value="RecN"/>
    <property type="match status" value="1"/>
</dbReference>
<keyword evidence="6 8" id="KW-0234">DNA repair</keyword>
<dbReference type="RefSeq" id="WP_039261323.1">
    <property type="nucleotide sequence ID" value="NZ_JSWD01000068.1"/>
</dbReference>
<dbReference type="InterPro" id="IPR027417">
    <property type="entry name" value="P-loop_NTPase"/>
</dbReference>
<evidence type="ECO:0000256" key="1">
    <source>
        <dbReference type="ARBA" id="ARBA00009441"/>
    </source>
</evidence>
<comment type="function">
    <text evidence="8">May be involved in recombinational repair of damaged DNA.</text>
</comment>
<reference evidence="11 12" key="1">
    <citation type="submission" date="2018-06" db="EMBL/GenBank/DDBJ databases">
        <title>Genome conservation of Clostridium tetani.</title>
        <authorList>
            <person name="Bruggemann H."/>
            <person name="Popoff M.R."/>
        </authorList>
    </citation>
    <scope>NUCLEOTIDE SEQUENCE [LARGE SCALE GENOMIC DNA]</scope>
    <source>
        <strain evidence="11 12">63.05</strain>
    </source>
</reference>
<keyword evidence="5" id="KW-0067">ATP-binding</keyword>
<dbReference type="Proteomes" id="UP000290273">
    <property type="component" value="Unassembled WGS sequence"/>
</dbReference>
<evidence type="ECO:0000256" key="5">
    <source>
        <dbReference type="ARBA" id="ARBA00022840"/>
    </source>
</evidence>
<evidence type="ECO:0000256" key="4">
    <source>
        <dbReference type="ARBA" id="ARBA00022763"/>
    </source>
</evidence>
<evidence type="ECO:0000313" key="11">
    <source>
        <dbReference type="EMBL" id="RXI52410.1"/>
    </source>
</evidence>
<dbReference type="Pfam" id="PF13476">
    <property type="entry name" value="AAA_23"/>
    <property type="match status" value="1"/>
</dbReference>